<evidence type="ECO:0000313" key="3">
    <source>
        <dbReference type="EMBL" id="KAI6651503.1"/>
    </source>
</evidence>
<keyword evidence="4" id="KW-1185">Reference proteome</keyword>
<evidence type="ECO:0000256" key="1">
    <source>
        <dbReference type="SAM" id="MobiDB-lite"/>
    </source>
</evidence>
<dbReference type="AlphaFoldDB" id="A0AAV7JS18"/>
<comment type="caution">
    <text evidence="3">The sequence shown here is derived from an EMBL/GenBank/DDBJ whole genome shotgun (WGS) entry which is preliminary data.</text>
</comment>
<feature type="compositionally biased region" description="Polar residues" evidence="1">
    <location>
        <begin position="783"/>
        <end position="797"/>
    </location>
</feature>
<feature type="compositionally biased region" description="Low complexity" evidence="1">
    <location>
        <begin position="243"/>
        <end position="329"/>
    </location>
</feature>
<gene>
    <name evidence="3" type="ORF">LOD99_5111</name>
</gene>
<accession>A0AAV7JS18</accession>
<feature type="region of interest" description="Disordered" evidence="1">
    <location>
        <begin position="783"/>
        <end position="805"/>
    </location>
</feature>
<dbReference type="EMBL" id="JAKMXF010000303">
    <property type="protein sequence ID" value="KAI6651503.1"/>
    <property type="molecule type" value="Genomic_DNA"/>
</dbReference>
<dbReference type="InterPro" id="IPR021419">
    <property type="entry name" value="Mediator_Med25_VWA"/>
</dbReference>
<dbReference type="Pfam" id="PF11265">
    <property type="entry name" value="Med25_VWA"/>
    <property type="match status" value="1"/>
</dbReference>
<feature type="region of interest" description="Disordered" evidence="1">
    <location>
        <begin position="243"/>
        <end position="402"/>
    </location>
</feature>
<evidence type="ECO:0000313" key="4">
    <source>
        <dbReference type="Proteomes" id="UP001165289"/>
    </source>
</evidence>
<feature type="domain" description="Mediator of RNA polymerase II transcription subunit 25 von Willebrand factor type A" evidence="2">
    <location>
        <begin position="14"/>
        <end position="173"/>
    </location>
</feature>
<organism evidence="3 4">
    <name type="scientific">Oopsacas minuta</name>
    <dbReference type="NCBI Taxonomy" id="111878"/>
    <lineage>
        <taxon>Eukaryota</taxon>
        <taxon>Metazoa</taxon>
        <taxon>Porifera</taxon>
        <taxon>Hexactinellida</taxon>
        <taxon>Hexasterophora</taxon>
        <taxon>Lyssacinosida</taxon>
        <taxon>Leucopsacidae</taxon>
        <taxon>Oopsacas</taxon>
    </lineage>
</organism>
<name>A0AAV7JS18_9METZ</name>
<feature type="compositionally biased region" description="Basic and acidic residues" evidence="1">
    <location>
        <begin position="363"/>
        <end position="374"/>
    </location>
</feature>
<feature type="compositionally biased region" description="Polar residues" evidence="1">
    <location>
        <begin position="339"/>
        <end position="361"/>
    </location>
</feature>
<sequence length="936" mass="104305">MQMVFRKLGCTAEAYTQFGIVLVVPTLTPTVPLVKRLRVTSSSGLLYECLRNLVFEGAGSEYFSLADGLLGAINIFRELASLQDMRPGQHEKYCVIISNRPHHSLPYNRGSEFDGSSVTDIISNMKKQQIKLSIVSPRRIPELKSLYEQALLTAEYSMDSNKQYKHLVMLQGIDLQGDPMNILIPDDQTQIQPNDLTYSPIVPTPNHSYIPPHPVNPNSVSMIDAHNTQIYQHNNNQNQQILQTQSQMSHNPQQTYQSSYSTQNPQQQFHEQQTAQQLSQHQSQQQHLQQQQPQQTQQQQPQTQQSQQQLLQTQQPQSQQQQTQHTYQQIPSPPHQKLSPKTSPNVTNLNISSPNNANPSLNEPKEPPQKKQCVDDSSNSPSAVPPIDIPSDLPDIKPTMNSLNTYFTPNQQQHIPDKDVTSVIEDFKPQISNLGITPQSNIDPALKSAYQMPPSQHVMPSQPIDITLEEGRPHVGGNFCQVKGRVTFQHQSLIPDGFPKRWTFKTSPPIVYLREILFAQGDPSQYGNSGIHDRGLIHGTMQILDNPNLLPCLHNLTENKMCLFLYHHRVHQTTNFQINFQMLIVKLNELANKSTLTVLYPIDKRFYQRFSEVMKKGQMHVTIQQQQKVNIPRMPPHNVLGMMQRGPHQHGMGLDQIASNQMAQLNQMQGSMGGNMGMSGMNQMGNIPQGYSNDSMMGGNMGVQSNNTMVGNGSNSGQGNGTKVSLSTSVADMSGVSGVSNMSNHMGGNSNPMMNNLPPNMGVMGANMINNPSYTQTGNQVSMSTRNQTGDQTQYATQGGGVPSGGDKHVLSLLLKSDKPSARPQLGINRPLRLPSQQGMINQMPVNRMMQQQPRYPPQVRRPMMPNQPMLMGGRSMMSGMDSSMMMGMGSQTGMGQMGSDRMQGMPGMVPLQQGGMIPNPAMQKQNQNQMHYMKN</sequence>
<evidence type="ECO:0000259" key="2">
    <source>
        <dbReference type="Pfam" id="PF11265"/>
    </source>
</evidence>
<reference evidence="3 4" key="1">
    <citation type="journal article" date="2023" name="BMC Biol.">
        <title>The compact genome of the sponge Oopsacas minuta (Hexactinellida) is lacking key metazoan core genes.</title>
        <authorList>
            <person name="Santini S."/>
            <person name="Schenkelaars Q."/>
            <person name="Jourda C."/>
            <person name="Duchesne M."/>
            <person name="Belahbib H."/>
            <person name="Rocher C."/>
            <person name="Selva M."/>
            <person name="Riesgo A."/>
            <person name="Vervoort M."/>
            <person name="Leys S.P."/>
            <person name="Kodjabachian L."/>
            <person name="Le Bivic A."/>
            <person name="Borchiellini C."/>
            <person name="Claverie J.M."/>
            <person name="Renard E."/>
        </authorList>
    </citation>
    <scope>NUCLEOTIDE SEQUENCE [LARGE SCALE GENOMIC DNA]</scope>
    <source>
        <strain evidence="3">SPO-2</strain>
    </source>
</reference>
<proteinExistence type="predicted"/>
<protein>
    <recommendedName>
        <fullName evidence="2">Mediator of RNA polymerase II transcription subunit 25 von Willebrand factor type A domain-containing protein</fullName>
    </recommendedName>
</protein>
<dbReference type="Proteomes" id="UP001165289">
    <property type="component" value="Unassembled WGS sequence"/>
</dbReference>
<feature type="compositionally biased region" description="Low complexity" evidence="1">
    <location>
        <begin position="389"/>
        <end position="398"/>
    </location>
</feature>